<evidence type="ECO:0000256" key="1">
    <source>
        <dbReference type="ARBA" id="ARBA00001298"/>
    </source>
</evidence>
<dbReference type="SUPFAM" id="SSF51182">
    <property type="entry name" value="RmlC-like cupins"/>
    <property type="match status" value="1"/>
</dbReference>
<evidence type="ECO:0000256" key="4">
    <source>
        <dbReference type="ARBA" id="ARBA00019595"/>
    </source>
</evidence>
<protein>
    <recommendedName>
        <fullName evidence="4">dTDP-4-dehydrorhamnose 3,5-epimerase</fullName>
        <ecNumber evidence="3">5.1.3.13</ecNumber>
    </recommendedName>
    <alternativeName>
        <fullName evidence="6">Thymidine diphospho-4-keto-rhamnose 3,5-epimerase</fullName>
    </alternativeName>
    <alternativeName>
        <fullName evidence="5">dTDP-4-keto-6-deoxyglucose 3,5-epimerase</fullName>
    </alternativeName>
    <alternativeName>
        <fullName evidence="7">dTDP-6-deoxy-D-xylo-4-hexulose 3,5-epimerase</fullName>
    </alternativeName>
</protein>
<dbReference type="GO" id="GO:0019305">
    <property type="term" value="P:dTDP-rhamnose biosynthetic process"/>
    <property type="evidence" value="ECO:0007669"/>
    <property type="project" value="TreeGrafter"/>
</dbReference>
<keyword evidence="10" id="KW-1185">Reference proteome</keyword>
<evidence type="ECO:0000256" key="8">
    <source>
        <dbReference type="PIRSR" id="PIRSR600888-3"/>
    </source>
</evidence>
<sequence>MSATPGTPATAGETSATALPRGVTLWPLQPHRDERGSFAELYRQNWATGIEPRQWGLLATEANVLRGMHVHPRHDEFIAVTAGRLFVALKDLRPRSPSYLQAAPLLLTGEIPALLTLPRGVAHGFYAHTSCSVLIAATAYYDPTDDLGCLWSDPDLGIDWPCRDPQLSARDRDAPPLASLVAAVARADPGLEPGVADGR</sequence>
<gene>
    <name evidence="9" type="ORF">FRZ44_07010</name>
</gene>
<name>A0A5J6MD93_9PROT</name>
<dbReference type="AlphaFoldDB" id="A0A5J6MD93"/>
<dbReference type="GO" id="GO:0005829">
    <property type="term" value="C:cytosol"/>
    <property type="evidence" value="ECO:0007669"/>
    <property type="project" value="TreeGrafter"/>
</dbReference>
<organism evidence="9 10">
    <name type="scientific">Hypericibacter terrae</name>
    <dbReference type="NCBI Taxonomy" id="2602015"/>
    <lineage>
        <taxon>Bacteria</taxon>
        <taxon>Pseudomonadati</taxon>
        <taxon>Pseudomonadota</taxon>
        <taxon>Alphaproteobacteria</taxon>
        <taxon>Rhodospirillales</taxon>
        <taxon>Dongiaceae</taxon>
        <taxon>Hypericibacter</taxon>
    </lineage>
</organism>
<dbReference type="InterPro" id="IPR000888">
    <property type="entry name" value="RmlC-like"/>
</dbReference>
<dbReference type="GO" id="GO:0008830">
    <property type="term" value="F:dTDP-4-dehydrorhamnose 3,5-epimerase activity"/>
    <property type="evidence" value="ECO:0007669"/>
    <property type="project" value="UniProtKB-EC"/>
</dbReference>
<accession>A0A5J6MD93</accession>
<dbReference type="Pfam" id="PF00908">
    <property type="entry name" value="dTDP_sugar_isom"/>
    <property type="match status" value="1"/>
</dbReference>
<dbReference type="OrthoDB" id="9800680at2"/>
<feature type="site" description="Participates in a stacking interaction with the thymidine ring of dTDP-4-oxo-6-deoxyglucose" evidence="8">
    <location>
        <position position="141"/>
    </location>
</feature>
<dbReference type="PANTHER" id="PTHR21047">
    <property type="entry name" value="DTDP-6-DEOXY-D-GLUCOSE-3,5 EPIMERASE"/>
    <property type="match status" value="1"/>
</dbReference>
<evidence type="ECO:0000313" key="9">
    <source>
        <dbReference type="EMBL" id="QEX15418.1"/>
    </source>
</evidence>
<dbReference type="EC" id="5.1.3.13" evidence="3"/>
<dbReference type="Gene3D" id="2.60.120.10">
    <property type="entry name" value="Jelly Rolls"/>
    <property type="match status" value="1"/>
</dbReference>
<dbReference type="GO" id="GO:0000271">
    <property type="term" value="P:polysaccharide biosynthetic process"/>
    <property type="evidence" value="ECO:0007669"/>
    <property type="project" value="TreeGrafter"/>
</dbReference>
<proteinExistence type="predicted"/>
<dbReference type="InterPro" id="IPR014710">
    <property type="entry name" value="RmlC-like_jellyroll"/>
</dbReference>
<evidence type="ECO:0000256" key="2">
    <source>
        <dbReference type="ARBA" id="ARBA00001997"/>
    </source>
</evidence>
<comment type="function">
    <text evidence="2">Catalyzes the epimerization of the C3' and C5'positions of dTDP-6-deoxy-D-xylo-4-hexulose, forming dTDP-6-deoxy-L-lyxo-4-hexulose.</text>
</comment>
<evidence type="ECO:0000256" key="6">
    <source>
        <dbReference type="ARBA" id="ARBA00031424"/>
    </source>
</evidence>
<dbReference type="Proteomes" id="UP000326202">
    <property type="component" value="Chromosome"/>
</dbReference>
<dbReference type="EMBL" id="CP042906">
    <property type="protein sequence ID" value="QEX15418.1"/>
    <property type="molecule type" value="Genomic_DNA"/>
</dbReference>
<dbReference type="RefSeq" id="WP_151175870.1">
    <property type="nucleotide sequence ID" value="NZ_CP042906.1"/>
</dbReference>
<evidence type="ECO:0000256" key="5">
    <source>
        <dbReference type="ARBA" id="ARBA00029758"/>
    </source>
</evidence>
<evidence type="ECO:0000256" key="7">
    <source>
        <dbReference type="ARBA" id="ARBA00033311"/>
    </source>
</evidence>
<dbReference type="PANTHER" id="PTHR21047:SF2">
    <property type="entry name" value="THYMIDINE DIPHOSPHO-4-KETO-RHAMNOSE 3,5-EPIMERASE"/>
    <property type="match status" value="1"/>
</dbReference>
<reference evidence="9 10" key="1">
    <citation type="submission" date="2019-08" db="EMBL/GenBank/DDBJ databases">
        <title>Hyperibacter terrae gen. nov., sp. nov. and Hyperibacter viscosus sp. nov., two new members in the family Rhodospirillaceae isolated from the rhizosphere of Hypericum perforatum.</title>
        <authorList>
            <person name="Noviana Z."/>
        </authorList>
    </citation>
    <scope>NUCLEOTIDE SEQUENCE [LARGE SCALE GENOMIC DNA]</scope>
    <source>
        <strain evidence="9 10">R5913</strain>
    </source>
</reference>
<evidence type="ECO:0000313" key="10">
    <source>
        <dbReference type="Proteomes" id="UP000326202"/>
    </source>
</evidence>
<dbReference type="KEGG" id="htq:FRZ44_07010"/>
<comment type="catalytic activity">
    <reaction evidence="1">
        <text>dTDP-4-dehydro-6-deoxy-alpha-D-glucose = dTDP-4-dehydro-beta-L-rhamnose</text>
        <dbReference type="Rhea" id="RHEA:16969"/>
        <dbReference type="ChEBI" id="CHEBI:57649"/>
        <dbReference type="ChEBI" id="CHEBI:62830"/>
        <dbReference type="EC" id="5.1.3.13"/>
    </reaction>
</comment>
<evidence type="ECO:0000256" key="3">
    <source>
        <dbReference type="ARBA" id="ARBA00012098"/>
    </source>
</evidence>
<dbReference type="InterPro" id="IPR011051">
    <property type="entry name" value="RmlC_Cupin_sf"/>
</dbReference>